<dbReference type="Gene3D" id="3.40.50.11180">
    <property type="match status" value="1"/>
</dbReference>
<dbReference type="GO" id="GO:0003684">
    <property type="term" value="F:damaged DNA binding"/>
    <property type="evidence" value="ECO:0007669"/>
    <property type="project" value="InterPro"/>
</dbReference>
<dbReference type="GO" id="GO:0005737">
    <property type="term" value="C:cytoplasm"/>
    <property type="evidence" value="ECO:0007669"/>
    <property type="project" value="UniProtKB-SubCell"/>
</dbReference>
<dbReference type="InterPro" id="IPR001650">
    <property type="entry name" value="Helicase_C-like"/>
</dbReference>
<keyword evidence="8 13" id="KW-0238">DNA-binding</keyword>
<dbReference type="OrthoDB" id="9804325at2"/>
<dbReference type="Proteomes" id="UP000184038">
    <property type="component" value="Unassembled WGS sequence"/>
</dbReference>
<keyword evidence="3 13" id="KW-0547">Nucleotide-binding</keyword>
<dbReference type="Gene3D" id="3.40.50.300">
    <property type="entry name" value="P-loop containing nucleotide triphosphate hydrolases"/>
    <property type="match status" value="2"/>
</dbReference>
<evidence type="ECO:0000256" key="12">
    <source>
        <dbReference type="ARBA" id="ARBA00070128"/>
    </source>
</evidence>
<evidence type="ECO:0000256" key="1">
    <source>
        <dbReference type="ARBA" id="ARBA00004496"/>
    </source>
</evidence>
<accession>A0A1M7LAN5</accession>
<dbReference type="InterPro" id="IPR047112">
    <property type="entry name" value="RecG/Mfd"/>
</dbReference>
<dbReference type="InterPro" id="IPR014001">
    <property type="entry name" value="Helicase_ATP-bd"/>
</dbReference>
<dbReference type="GO" id="GO:0003678">
    <property type="term" value="F:DNA helicase activity"/>
    <property type="evidence" value="ECO:0007669"/>
    <property type="project" value="TreeGrafter"/>
</dbReference>
<comment type="function">
    <text evidence="13">Couples transcription and DNA repair by recognizing RNA polymerase (RNAP) stalled at DNA lesions. Mediates ATP-dependent release of RNAP and its truncated transcript from the DNA, and recruitment of nucleotide excision repair machinery to the damaged site.</text>
</comment>
<dbReference type="InterPro" id="IPR041471">
    <property type="entry name" value="UvrB_inter"/>
</dbReference>
<dbReference type="InterPro" id="IPR027417">
    <property type="entry name" value="P-loop_NTPase"/>
</dbReference>
<evidence type="ECO:0000313" key="17">
    <source>
        <dbReference type="Proteomes" id="UP000184038"/>
    </source>
</evidence>
<dbReference type="SUPFAM" id="SSF141259">
    <property type="entry name" value="CarD-like"/>
    <property type="match status" value="1"/>
</dbReference>
<feature type="domain" description="Helicase ATP-binding" evidence="14">
    <location>
        <begin position="641"/>
        <end position="802"/>
    </location>
</feature>
<dbReference type="Pfam" id="PF00270">
    <property type="entry name" value="DEAD"/>
    <property type="match status" value="1"/>
</dbReference>
<dbReference type="Gene3D" id="3.30.2060.10">
    <property type="entry name" value="Penicillin-binding protein 1b domain"/>
    <property type="match status" value="1"/>
</dbReference>
<evidence type="ECO:0000256" key="6">
    <source>
        <dbReference type="ARBA" id="ARBA00022806"/>
    </source>
</evidence>
<dbReference type="SUPFAM" id="SSF52540">
    <property type="entry name" value="P-loop containing nucleoside triphosphate hydrolases"/>
    <property type="match status" value="4"/>
</dbReference>
<feature type="domain" description="Helicase C-terminal" evidence="15">
    <location>
        <begin position="811"/>
        <end position="977"/>
    </location>
</feature>
<gene>
    <name evidence="13" type="primary">mfd</name>
    <name evidence="16" type="ORF">SAMN02746066_03138</name>
</gene>
<dbReference type="AlphaFoldDB" id="A0A1M7LAN5"/>
<dbReference type="Pfam" id="PF02559">
    <property type="entry name" value="CarD_TRCF_RID"/>
    <property type="match status" value="1"/>
</dbReference>
<evidence type="ECO:0000256" key="2">
    <source>
        <dbReference type="ARBA" id="ARBA00022490"/>
    </source>
</evidence>
<evidence type="ECO:0000256" key="3">
    <source>
        <dbReference type="ARBA" id="ARBA00022741"/>
    </source>
</evidence>
<dbReference type="PANTHER" id="PTHR47964">
    <property type="entry name" value="ATP-DEPENDENT DNA HELICASE HOMOLOG RECG, CHLOROPLASTIC"/>
    <property type="match status" value="1"/>
</dbReference>
<dbReference type="EC" id="3.6.4.-" evidence="13"/>
<proteinExistence type="inferred from homology"/>
<sequence>MKTFMEPLEELKEYNSIRQDLTLKETPIHVAGCIDSQKCHLISGLSKNYKWKLIVTYNDIKAKEIYEDYKLYSKNVWLYPAKDVIFYSADIRGNAIVKDRLHVLKQLIEAEEATIITTIDAGLDRILPLEYIKKRILTIDVAKTLDLEKLKVELVHLGYERCGQVGGPGEFAIRGGIIDIFPLTEECPYRIELWDDEVDTIRMFDISSQRSIENVESVAIYPAAEIILDEQVMREGVRKLDEETKEYVHALRSQMKTEEAHRIKQIVEEFKESLEAYNGAIGIDSYIKYFYDNTVSMFDYFTNQESVIYLDEPNRLVEKGEAVDLEFRESMIGRIEKGYILPSQVDVIFPYKSIIAKFNTMRSVLLSTMDYKLTSFVSKRKYDFSVKSVNPYNNNFDILVEDLKKWKNKGYRVILLSNSSTRAKRLSEDLVENELIAFYSEDLDRILKPGEIMVARGYVHRGFEYPLIKLVIISEGDIFGAEKKKRRKKKSYEGSKIQHFSDLNVGDYVVHENHGLGIYRGIEKIEVDHVTKDYIKIEYAAGGVLYILATGLDVIQKYAGAEAKKPKLNKLNSVEWKNTKTKVKGAVKEIAKELVELYAKRQEKQGYQFGPDTVWQQEFEEMFPYEETDDQLTAIEATKTDMESKKIMDRLICGDVGYGKTEVAIRAAFKAVSDGKQVVFLVPTTILAQQHYNTFVQRMMDFPISIDMMSRFKSATELKKVADKVKKGSVDILIGTHRVLSKDVQFKDLGLLIVDEEQRFGVTHKEKIKQMKNDVDVLTLSATPIPRTMHMSLIGIRDMSVLEEPPVDRMPIQTYVLEHNEEIIREAINRELARGGQVYYVYNRVNGIDEVANMVAKLVPDANVAFAHGQMNERELEKIMFDYINGDIDVLVSTTIIETGLDISNANTMIIDEADKLGLSQLYQLRGRVGRSNRTSYAFLMYKRDKMLKEIAEKRLQAIKEFTELGSGFKIAMRDLEIRGAGNLLGAKQHGHMEAVGYDLYCKMLNDAVKALKGETSEEDTFDTSVDLDIDAFIPSTYIRNEFLKLEMYKRVAEIENENEFLDMQDEMIDRFGDIPNSVNNLLNIALLKAIAHKSFVTQIVHKDLEVKIVMYNKAKISVLGIPSVVENFKPQLTFVPDANPYFVWKIKERSKTGKIDVVALFDVLKKILIELQGLIET</sequence>
<keyword evidence="17" id="KW-1185">Reference proteome</keyword>
<keyword evidence="9 13" id="KW-0234">DNA repair</keyword>
<dbReference type="Gene3D" id="2.40.10.170">
    <property type="match status" value="1"/>
</dbReference>
<evidence type="ECO:0000256" key="8">
    <source>
        <dbReference type="ARBA" id="ARBA00023125"/>
    </source>
</evidence>
<keyword evidence="5 13" id="KW-0378">Hydrolase</keyword>
<dbReference type="SMART" id="SM00490">
    <property type="entry name" value="HELICc"/>
    <property type="match status" value="1"/>
</dbReference>
<dbReference type="SMART" id="SM00982">
    <property type="entry name" value="TRCF"/>
    <property type="match status" value="1"/>
</dbReference>
<evidence type="ECO:0000256" key="7">
    <source>
        <dbReference type="ARBA" id="ARBA00022840"/>
    </source>
</evidence>
<dbReference type="InterPro" id="IPR003711">
    <property type="entry name" value="CarD-like/TRCF_RID"/>
</dbReference>
<dbReference type="PROSITE" id="PS51194">
    <property type="entry name" value="HELICASE_CTER"/>
    <property type="match status" value="1"/>
</dbReference>
<reference evidence="16 17" key="1">
    <citation type="submission" date="2016-11" db="EMBL/GenBank/DDBJ databases">
        <authorList>
            <person name="Jaros S."/>
            <person name="Januszkiewicz K."/>
            <person name="Wedrychowicz H."/>
        </authorList>
    </citation>
    <scope>NUCLEOTIDE SEQUENCE [LARGE SCALE GENOMIC DNA]</scope>
    <source>
        <strain evidence="16 17">DSM 15930</strain>
    </source>
</reference>
<dbReference type="SUPFAM" id="SSF143517">
    <property type="entry name" value="TRCF domain-like"/>
    <property type="match status" value="1"/>
</dbReference>
<dbReference type="PANTHER" id="PTHR47964:SF1">
    <property type="entry name" value="ATP-DEPENDENT DNA HELICASE HOMOLOG RECG, CHLOROPLASTIC"/>
    <property type="match status" value="1"/>
</dbReference>
<dbReference type="NCBIfam" id="TIGR00580">
    <property type="entry name" value="mfd"/>
    <property type="match status" value="1"/>
</dbReference>
<dbReference type="SMART" id="SM00487">
    <property type="entry name" value="DEXDc"/>
    <property type="match status" value="1"/>
</dbReference>
<dbReference type="InterPro" id="IPR036101">
    <property type="entry name" value="CarD-like/TRCF_RID_sf"/>
</dbReference>
<dbReference type="CDD" id="cd17991">
    <property type="entry name" value="DEXHc_TRCF"/>
    <property type="match status" value="1"/>
</dbReference>
<organism evidence="16 17">
    <name type="scientific">Anaerosporobacter mobilis DSM 15930</name>
    <dbReference type="NCBI Taxonomy" id="1120996"/>
    <lineage>
        <taxon>Bacteria</taxon>
        <taxon>Bacillati</taxon>
        <taxon>Bacillota</taxon>
        <taxon>Clostridia</taxon>
        <taxon>Lachnospirales</taxon>
        <taxon>Lachnospiraceae</taxon>
        <taxon>Anaerosporobacter</taxon>
    </lineage>
</organism>
<comment type="similarity">
    <text evidence="11 13">In the C-terminal section; belongs to the helicase family. RecG subfamily.</text>
</comment>
<dbReference type="Gene3D" id="3.90.1150.50">
    <property type="entry name" value="Transcription-repair-coupling factor, D7 domain"/>
    <property type="match status" value="1"/>
</dbReference>
<evidence type="ECO:0000256" key="13">
    <source>
        <dbReference type="HAMAP-Rule" id="MF_00969"/>
    </source>
</evidence>
<dbReference type="InterPro" id="IPR011545">
    <property type="entry name" value="DEAD/DEAH_box_helicase_dom"/>
</dbReference>
<dbReference type="Pfam" id="PF03461">
    <property type="entry name" value="TRCF"/>
    <property type="match status" value="1"/>
</dbReference>
<dbReference type="EMBL" id="FRCP01000016">
    <property type="protein sequence ID" value="SHM75041.1"/>
    <property type="molecule type" value="Genomic_DNA"/>
</dbReference>
<comment type="similarity">
    <text evidence="10 13">In the N-terminal section; belongs to the UvrB family.</text>
</comment>
<keyword evidence="6 16" id="KW-0347">Helicase</keyword>
<dbReference type="InterPro" id="IPR004576">
    <property type="entry name" value="Mfd"/>
</dbReference>
<dbReference type="GO" id="GO:0005524">
    <property type="term" value="F:ATP binding"/>
    <property type="evidence" value="ECO:0007669"/>
    <property type="project" value="UniProtKB-UniRule"/>
</dbReference>
<dbReference type="PROSITE" id="PS51192">
    <property type="entry name" value="HELICASE_ATP_BIND_1"/>
    <property type="match status" value="1"/>
</dbReference>
<comment type="subcellular location">
    <subcellularLocation>
        <location evidence="1 13">Cytoplasm</location>
    </subcellularLocation>
</comment>
<evidence type="ECO:0000256" key="9">
    <source>
        <dbReference type="ARBA" id="ARBA00023204"/>
    </source>
</evidence>
<evidence type="ECO:0000259" key="14">
    <source>
        <dbReference type="PROSITE" id="PS51192"/>
    </source>
</evidence>
<evidence type="ECO:0000256" key="4">
    <source>
        <dbReference type="ARBA" id="ARBA00022763"/>
    </source>
</evidence>
<dbReference type="GO" id="GO:0016787">
    <property type="term" value="F:hydrolase activity"/>
    <property type="evidence" value="ECO:0007669"/>
    <property type="project" value="UniProtKB-KW"/>
</dbReference>
<evidence type="ECO:0000313" key="16">
    <source>
        <dbReference type="EMBL" id="SHM75041.1"/>
    </source>
</evidence>
<evidence type="ECO:0000256" key="5">
    <source>
        <dbReference type="ARBA" id="ARBA00022801"/>
    </source>
</evidence>
<evidence type="ECO:0000256" key="11">
    <source>
        <dbReference type="ARBA" id="ARBA00061399"/>
    </source>
</evidence>
<protein>
    <recommendedName>
        <fullName evidence="12 13">Transcription-repair-coupling factor</fullName>
        <shortName evidence="13">TRCF</shortName>
        <ecNumber evidence="13">3.6.4.-</ecNumber>
    </recommendedName>
</protein>
<evidence type="ECO:0000259" key="15">
    <source>
        <dbReference type="PROSITE" id="PS51194"/>
    </source>
</evidence>
<dbReference type="FunFam" id="3.40.50.300:FF:000546">
    <property type="entry name" value="Transcription-repair-coupling factor"/>
    <property type="match status" value="1"/>
</dbReference>
<dbReference type="Pfam" id="PF00271">
    <property type="entry name" value="Helicase_C"/>
    <property type="match status" value="1"/>
</dbReference>
<dbReference type="InterPro" id="IPR037235">
    <property type="entry name" value="TRCF-like_C_D7"/>
</dbReference>
<dbReference type="GO" id="GO:0006355">
    <property type="term" value="P:regulation of DNA-templated transcription"/>
    <property type="evidence" value="ECO:0007669"/>
    <property type="project" value="UniProtKB-UniRule"/>
</dbReference>
<dbReference type="HAMAP" id="MF_00969">
    <property type="entry name" value="TRCF"/>
    <property type="match status" value="1"/>
</dbReference>
<keyword evidence="7 13" id="KW-0067">ATP-binding</keyword>
<keyword evidence="2 13" id="KW-0963">Cytoplasm</keyword>
<dbReference type="STRING" id="1120996.SAMN02746066_03138"/>
<keyword evidence="4 13" id="KW-0227">DNA damage</keyword>
<dbReference type="InterPro" id="IPR005118">
    <property type="entry name" value="TRCF_C"/>
</dbReference>
<evidence type="ECO:0000256" key="10">
    <source>
        <dbReference type="ARBA" id="ARBA00061104"/>
    </source>
</evidence>
<name>A0A1M7LAN5_9FIRM</name>
<dbReference type="GO" id="GO:0000716">
    <property type="term" value="P:transcription-coupled nucleotide-excision repair, DNA damage recognition"/>
    <property type="evidence" value="ECO:0007669"/>
    <property type="project" value="UniProtKB-UniRule"/>
</dbReference>
<dbReference type="SMART" id="SM01058">
    <property type="entry name" value="CarD_TRCF"/>
    <property type="match status" value="1"/>
</dbReference>
<dbReference type="Pfam" id="PF17757">
    <property type="entry name" value="UvrB_inter"/>
    <property type="match status" value="1"/>
</dbReference>